<dbReference type="AlphaFoldDB" id="A0A8S1UB18"/>
<keyword evidence="1" id="KW-0472">Membrane</keyword>
<reference evidence="2" key="1">
    <citation type="submission" date="2021-01" db="EMBL/GenBank/DDBJ databases">
        <authorList>
            <consortium name="Genoscope - CEA"/>
            <person name="William W."/>
        </authorList>
    </citation>
    <scope>NUCLEOTIDE SEQUENCE</scope>
</reference>
<gene>
    <name evidence="2" type="ORF">PPENT_87.1.T0340028</name>
</gene>
<evidence type="ECO:0000256" key="1">
    <source>
        <dbReference type="SAM" id="Phobius"/>
    </source>
</evidence>
<feature type="transmembrane region" description="Helical" evidence="1">
    <location>
        <begin position="78"/>
        <end position="96"/>
    </location>
</feature>
<evidence type="ECO:0008006" key="4">
    <source>
        <dbReference type="Google" id="ProtNLM"/>
    </source>
</evidence>
<evidence type="ECO:0000313" key="3">
    <source>
        <dbReference type="Proteomes" id="UP000689195"/>
    </source>
</evidence>
<evidence type="ECO:0000313" key="2">
    <source>
        <dbReference type="EMBL" id="CAD8159856.1"/>
    </source>
</evidence>
<dbReference type="Proteomes" id="UP000689195">
    <property type="component" value="Unassembled WGS sequence"/>
</dbReference>
<feature type="transmembrane region" description="Helical" evidence="1">
    <location>
        <begin position="102"/>
        <end position="120"/>
    </location>
</feature>
<accession>A0A8S1UB18</accession>
<organism evidence="2 3">
    <name type="scientific">Paramecium pentaurelia</name>
    <dbReference type="NCBI Taxonomy" id="43138"/>
    <lineage>
        <taxon>Eukaryota</taxon>
        <taxon>Sar</taxon>
        <taxon>Alveolata</taxon>
        <taxon>Ciliophora</taxon>
        <taxon>Intramacronucleata</taxon>
        <taxon>Oligohymenophorea</taxon>
        <taxon>Peniculida</taxon>
        <taxon>Parameciidae</taxon>
        <taxon>Paramecium</taxon>
    </lineage>
</organism>
<keyword evidence="1" id="KW-0812">Transmembrane</keyword>
<sequence>MKIVYQNGVIKTTKFYGILLTLKAIMDQILSVKSFIWSKNFTILTVCTRSSNIFFWNPTCKYVCDIQFDKNFHVLKQIGVVIQNVCYFLINLMLLLSIQIQMIVFEQLIILTHLIFVNIII</sequence>
<keyword evidence="3" id="KW-1185">Reference proteome</keyword>
<protein>
    <recommendedName>
        <fullName evidence="4">Transmembrane protein</fullName>
    </recommendedName>
</protein>
<dbReference type="OrthoDB" id="308690at2759"/>
<comment type="caution">
    <text evidence="2">The sequence shown here is derived from an EMBL/GenBank/DDBJ whole genome shotgun (WGS) entry which is preliminary data.</text>
</comment>
<keyword evidence="1" id="KW-1133">Transmembrane helix</keyword>
<name>A0A8S1UB18_9CILI</name>
<dbReference type="EMBL" id="CAJJDO010000034">
    <property type="protein sequence ID" value="CAD8159856.1"/>
    <property type="molecule type" value="Genomic_DNA"/>
</dbReference>
<proteinExistence type="predicted"/>